<gene>
    <name evidence="2" type="ORF">CALMAC_LOCUS2265</name>
</gene>
<dbReference type="Proteomes" id="UP000410492">
    <property type="component" value="Unassembled WGS sequence"/>
</dbReference>
<feature type="domain" description="Reverse transcriptase" evidence="1">
    <location>
        <begin position="72"/>
        <end position="254"/>
    </location>
</feature>
<dbReference type="PROSITE" id="PS50878">
    <property type="entry name" value="RT_POL"/>
    <property type="match status" value="1"/>
</dbReference>
<dbReference type="EMBL" id="CAACVG010002677">
    <property type="protein sequence ID" value="VEN36790.1"/>
    <property type="molecule type" value="Genomic_DNA"/>
</dbReference>
<sequence>MEIQVKYAGRIHSFHDQWAKITNDTTILSWVKGYKIPFISKPHQLKNFNVKVFSGVEQSYLQNSIENLLEIGAISRCRHVKGEFLSPYFLVEKSTGGYRFVLNLKSLNTYVHTVHFKLENFKTVKDIISQDLYMCTIDLKDAYYLIPMHKSYKKYLRFSFQGNLFEFNVLPFGLSTAPFVFCKLFKPILSYLRSRGLLSVSYLDDLLVLGASKDLCLQNTEITIALLSKLGFIVNFEKSCLRPCQSIKFLGFLWSSKNMTISLPEEKIVRASQFISDIKSWNKLKIRSFAKLIGYLVSICPAFTYGWVHVKSLEYLKCKALKKSNTNYDSKMVMSKDCMHDLDWWLINIHKPGCSLLQRNYLYTIFSDASMSGWGAVCADQKTGGFWNEEEAKHHINFLELLAIFYSLKSFVKNSSNVNILLRVDNITAITCINKMGCTKNRHLAMLSKAIWEWCENRKIFIFASYIKSLDNIADYESRSSHIETEYSLCDNAFKIIADRLGKPSIDLFASYANTKCKRYVSWRPDPGSMTIDAFSISWNGLNFYAFPPFPLILKTIKKLILDKAEGIIVVPLWKNQPWYPLFIKCLIDTPVYFDPRSDLLLSPFRESHPIWPNITLVAGKLSGKLTGKEESRKM</sequence>
<evidence type="ECO:0000259" key="1">
    <source>
        <dbReference type="PROSITE" id="PS50878"/>
    </source>
</evidence>
<dbReference type="SUPFAM" id="SSF56672">
    <property type="entry name" value="DNA/RNA polymerases"/>
    <property type="match status" value="1"/>
</dbReference>
<evidence type="ECO:0000313" key="2">
    <source>
        <dbReference type="EMBL" id="VEN36790.1"/>
    </source>
</evidence>
<proteinExistence type="predicted"/>
<dbReference type="PANTHER" id="PTHR33050:SF7">
    <property type="entry name" value="RIBONUCLEASE H"/>
    <property type="match status" value="1"/>
</dbReference>
<dbReference type="AlphaFoldDB" id="A0A653BN44"/>
<dbReference type="Gene3D" id="3.30.70.270">
    <property type="match status" value="1"/>
</dbReference>
<dbReference type="InterPro" id="IPR043128">
    <property type="entry name" value="Rev_trsase/Diguanyl_cyclase"/>
</dbReference>
<dbReference type="CDD" id="cd09275">
    <property type="entry name" value="RNase_HI_RT_DIRS1"/>
    <property type="match status" value="1"/>
</dbReference>
<reference evidence="2 3" key="1">
    <citation type="submission" date="2019-01" db="EMBL/GenBank/DDBJ databases">
        <authorList>
            <person name="Sayadi A."/>
        </authorList>
    </citation>
    <scope>NUCLEOTIDE SEQUENCE [LARGE SCALE GENOMIC DNA]</scope>
</reference>
<evidence type="ECO:0000313" key="3">
    <source>
        <dbReference type="Proteomes" id="UP000410492"/>
    </source>
</evidence>
<dbReference type="InterPro" id="IPR000477">
    <property type="entry name" value="RT_dom"/>
</dbReference>
<dbReference type="InterPro" id="IPR043502">
    <property type="entry name" value="DNA/RNA_pol_sf"/>
</dbReference>
<dbReference type="PANTHER" id="PTHR33050">
    <property type="entry name" value="REVERSE TRANSCRIPTASE DOMAIN-CONTAINING PROTEIN"/>
    <property type="match status" value="1"/>
</dbReference>
<accession>A0A653BN44</accession>
<protein>
    <recommendedName>
        <fullName evidence="1">Reverse transcriptase domain-containing protein</fullName>
    </recommendedName>
</protein>
<dbReference type="Pfam" id="PF00078">
    <property type="entry name" value="RVT_1"/>
    <property type="match status" value="1"/>
</dbReference>
<dbReference type="InterPro" id="IPR052055">
    <property type="entry name" value="Hepadnavirus_pol/RT"/>
</dbReference>
<dbReference type="CDD" id="cd03714">
    <property type="entry name" value="RT_DIRS1"/>
    <property type="match status" value="1"/>
</dbReference>
<name>A0A653BN44_CALMS</name>
<dbReference type="Gene3D" id="3.10.10.10">
    <property type="entry name" value="HIV Type 1 Reverse Transcriptase, subunit A, domain 1"/>
    <property type="match status" value="1"/>
</dbReference>
<keyword evidence="3" id="KW-1185">Reference proteome</keyword>
<organism evidence="2 3">
    <name type="scientific">Callosobruchus maculatus</name>
    <name type="common">Southern cowpea weevil</name>
    <name type="synonym">Pulse bruchid</name>
    <dbReference type="NCBI Taxonomy" id="64391"/>
    <lineage>
        <taxon>Eukaryota</taxon>
        <taxon>Metazoa</taxon>
        <taxon>Ecdysozoa</taxon>
        <taxon>Arthropoda</taxon>
        <taxon>Hexapoda</taxon>
        <taxon>Insecta</taxon>
        <taxon>Pterygota</taxon>
        <taxon>Neoptera</taxon>
        <taxon>Endopterygota</taxon>
        <taxon>Coleoptera</taxon>
        <taxon>Polyphaga</taxon>
        <taxon>Cucujiformia</taxon>
        <taxon>Chrysomeloidea</taxon>
        <taxon>Chrysomelidae</taxon>
        <taxon>Bruchinae</taxon>
        <taxon>Bruchini</taxon>
        <taxon>Callosobruchus</taxon>
    </lineage>
</organism>
<dbReference type="GO" id="GO:0071897">
    <property type="term" value="P:DNA biosynthetic process"/>
    <property type="evidence" value="ECO:0007669"/>
    <property type="project" value="UniProtKB-ARBA"/>
</dbReference>
<dbReference type="OrthoDB" id="2348824at2759"/>